<evidence type="ECO:0000313" key="2">
    <source>
        <dbReference type="Proteomes" id="UP000798662"/>
    </source>
</evidence>
<dbReference type="Proteomes" id="UP000798662">
    <property type="component" value="Chromosome 2"/>
</dbReference>
<keyword evidence="2" id="KW-1185">Reference proteome</keyword>
<gene>
    <name evidence="1" type="ORF">I4F81_006865</name>
</gene>
<sequence>MNDLYKHTDVQAVAGGVNLKRLPVHEWPERCRSIYKSELRDVDDAGAPWLLHADAAAYGTEVRTSSIRGAGLGVFATRFIEKDEGILPYFGQFVYHDLQVPARSRSARLSGASYGAKAVSSALATTARRWQETALQIRTGGELWQGSSSAEAMASFVRTPCDAALRSGTAQVSSPVWVVPAACCAGGKVNDPYPYLVANAEYEQQRESVCTKKDLVRAGCGFLRVTKDIDIGEEVVVSYGRRHPVHARVRGWTSAS</sequence>
<dbReference type="EMBL" id="CM020619">
    <property type="protein sequence ID" value="KAK1864317.1"/>
    <property type="molecule type" value="Genomic_DNA"/>
</dbReference>
<name>A0ACC3C2D2_PYRYE</name>
<evidence type="ECO:0000313" key="1">
    <source>
        <dbReference type="EMBL" id="KAK1864317.1"/>
    </source>
</evidence>
<organism evidence="1 2">
    <name type="scientific">Pyropia yezoensis</name>
    <name type="common">Susabi-nori</name>
    <name type="synonym">Porphyra yezoensis</name>
    <dbReference type="NCBI Taxonomy" id="2788"/>
    <lineage>
        <taxon>Eukaryota</taxon>
        <taxon>Rhodophyta</taxon>
        <taxon>Bangiophyceae</taxon>
        <taxon>Bangiales</taxon>
        <taxon>Bangiaceae</taxon>
        <taxon>Pyropia</taxon>
    </lineage>
</organism>
<protein>
    <submittedName>
        <fullName evidence="1">Uncharacterized protein</fullName>
    </submittedName>
</protein>
<reference evidence="1" key="1">
    <citation type="submission" date="2019-11" db="EMBL/GenBank/DDBJ databases">
        <title>Nori genome reveals adaptations in red seaweeds to the harsh intertidal environment.</title>
        <authorList>
            <person name="Wang D."/>
            <person name="Mao Y."/>
        </authorList>
    </citation>
    <scope>NUCLEOTIDE SEQUENCE</scope>
    <source>
        <tissue evidence="1">Gametophyte</tissue>
    </source>
</reference>
<proteinExistence type="predicted"/>
<accession>A0ACC3C2D2</accession>
<comment type="caution">
    <text evidence="1">The sequence shown here is derived from an EMBL/GenBank/DDBJ whole genome shotgun (WGS) entry which is preliminary data.</text>
</comment>